<dbReference type="GeneID" id="101845277"/>
<evidence type="ECO:0000256" key="1">
    <source>
        <dbReference type="ARBA" id="ARBA00005707"/>
    </source>
</evidence>
<protein>
    <submittedName>
        <fullName evidence="3">Uncharacterized protein LOC101845277 isoform X1</fullName>
    </submittedName>
</protein>
<dbReference type="PANTHER" id="PTHR13602">
    <property type="entry name" value="UPF0488 PROTEIN C8ORF33"/>
    <property type="match status" value="1"/>
</dbReference>
<evidence type="ECO:0000313" key="2">
    <source>
        <dbReference type="Proteomes" id="UP000694888"/>
    </source>
</evidence>
<proteinExistence type="inferred from homology"/>
<dbReference type="Pfam" id="PF15393">
    <property type="entry name" value="DUF4615"/>
    <property type="match status" value="1"/>
</dbReference>
<keyword evidence="2" id="KW-1185">Reference proteome</keyword>
<dbReference type="PANTHER" id="PTHR13602:SF2">
    <property type="entry name" value="UPF0488 PROTEIN C8ORF33"/>
    <property type="match status" value="1"/>
</dbReference>
<name>A0ABM0K650_APLCA</name>
<comment type="similarity">
    <text evidence="1">Belongs to the UPF0488 family.</text>
</comment>
<accession>A0ABM0K650</accession>
<dbReference type="Proteomes" id="UP000694888">
    <property type="component" value="Unplaced"/>
</dbReference>
<dbReference type="InterPro" id="IPR029274">
    <property type="entry name" value="DUF4615"/>
</dbReference>
<evidence type="ECO:0000313" key="3">
    <source>
        <dbReference type="RefSeq" id="XP_005109636.2"/>
    </source>
</evidence>
<reference evidence="3" key="1">
    <citation type="submission" date="2025-08" db="UniProtKB">
        <authorList>
            <consortium name="RefSeq"/>
        </authorList>
    </citation>
    <scope>IDENTIFICATION</scope>
</reference>
<sequence>MAFDKFAQGIFCSLVTPSNFYGRLLRVFCFARSTVTTDNKLWFDLLYILTSIQRMALSQSESLKFAEELAWCIDQLELGLQRQNPDSRQAAETVKILKILRSTKAPMVKKRQAMRNALGDYRKKMREAEKKSLSGMRHSQFVSSAGKGAHTGSRFLRHSHKQQSSHDLNANLNSLHIEDSEHCPPDSTSLAVNSNRSFHENEQIKENLPSTSGEPDPQENDLAAAVIGQTFHFVRSDNSFCFGFEDPNVSDGKSAEKIEDLGSENIVDEEKTISAMSSKNFYKLEKSENDFCFNFGGS</sequence>
<dbReference type="RefSeq" id="XP_005109636.2">
    <property type="nucleotide sequence ID" value="XM_005109579.3"/>
</dbReference>
<gene>
    <name evidence="3" type="primary">LOC101845277</name>
</gene>
<organism evidence="2 3">
    <name type="scientific">Aplysia californica</name>
    <name type="common">California sea hare</name>
    <dbReference type="NCBI Taxonomy" id="6500"/>
    <lineage>
        <taxon>Eukaryota</taxon>
        <taxon>Metazoa</taxon>
        <taxon>Spiralia</taxon>
        <taxon>Lophotrochozoa</taxon>
        <taxon>Mollusca</taxon>
        <taxon>Gastropoda</taxon>
        <taxon>Heterobranchia</taxon>
        <taxon>Euthyneura</taxon>
        <taxon>Tectipleura</taxon>
        <taxon>Aplysiida</taxon>
        <taxon>Aplysioidea</taxon>
        <taxon>Aplysiidae</taxon>
        <taxon>Aplysia</taxon>
    </lineage>
</organism>